<dbReference type="InterPro" id="IPR055766">
    <property type="entry name" value="DUF7342"/>
</dbReference>
<keyword evidence="3" id="KW-1185">Reference proteome</keyword>
<evidence type="ECO:0000313" key="2">
    <source>
        <dbReference type="EMBL" id="MFC7185529.1"/>
    </source>
</evidence>
<sequence length="180" mass="19545">MSEFDPGPDPATGTPRWQDGTDTFGRVCDVVLGLTSPTTYTGVAELANCSPNAAKKHLDRLAEMGIARAGRDSRPATYERYKAYLEWQEASRIATDLSIDAIIDRVEALEQRRTEYEAEFGTTDPATVAVFDADSASSCCPPQPAAPLAASALRFRRIIRLMRNVPTMTKSTLTAPSTAD</sequence>
<dbReference type="RefSeq" id="WP_267662511.1">
    <property type="nucleotide sequence ID" value="NZ_JAODIX010000005.1"/>
</dbReference>
<gene>
    <name evidence="2" type="ORF">ACFQMK_01165</name>
</gene>
<organism evidence="2 3">
    <name type="scientific">Halorubrum yunnanense</name>
    <dbReference type="NCBI Taxonomy" id="1526162"/>
    <lineage>
        <taxon>Archaea</taxon>
        <taxon>Methanobacteriati</taxon>
        <taxon>Methanobacteriota</taxon>
        <taxon>Stenosarchaea group</taxon>
        <taxon>Halobacteria</taxon>
        <taxon>Halobacteriales</taxon>
        <taxon>Haloferacaceae</taxon>
        <taxon>Halorubrum</taxon>
    </lineage>
</organism>
<dbReference type="Pfam" id="PF24033">
    <property type="entry name" value="DUF7342"/>
    <property type="match status" value="1"/>
</dbReference>
<name>A0ABD5Y879_9EURY</name>
<comment type="caution">
    <text evidence="2">The sequence shown here is derived from an EMBL/GenBank/DDBJ whole genome shotgun (WGS) entry which is preliminary data.</text>
</comment>
<accession>A0ABD5Y879</accession>
<dbReference type="EMBL" id="JBHSZZ010000005">
    <property type="protein sequence ID" value="MFC7185529.1"/>
    <property type="molecule type" value="Genomic_DNA"/>
</dbReference>
<dbReference type="AlphaFoldDB" id="A0ABD5Y879"/>
<feature type="region of interest" description="Disordered" evidence="1">
    <location>
        <begin position="1"/>
        <end position="20"/>
    </location>
</feature>
<reference evidence="2 3" key="1">
    <citation type="journal article" date="2019" name="Int. J. Syst. Evol. Microbiol.">
        <title>The Global Catalogue of Microorganisms (GCM) 10K type strain sequencing project: providing services to taxonomists for standard genome sequencing and annotation.</title>
        <authorList>
            <consortium name="The Broad Institute Genomics Platform"/>
            <consortium name="The Broad Institute Genome Sequencing Center for Infectious Disease"/>
            <person name="Wu L."/>
            <person name="Ma J."/>
        </authorList>
    </citation>
    <scope>NUCLEOTIDE SEQUENCE [LARGE SCALE GENOMIC DNA]</scope>
    <source>
        <strain evidence="2 3">Q85</strain>
    </source>
</reference>
<evidence type="ECO:0000256" key="1">
    <source>
        <dbReference type="SAM" id="MobiDB-lite"/>
    </source>
</evidence>
<proteinExistence type="predicted"/>
<evidence type="ECO:0000313" key="3">
    <source>
        <dbReference type="Proteomes" id="UP001596390"/>
    </source>
</evidence>
<dbReference type="Proteomes" id="UP001596390">
    <property type="component" value="Unassembled WGS sequence"/>
</dbReference>
<protein>
    <submittedName>
        <fullName evidence="2">Sugar-specific transcriptional regulator TrmB</fullName>
    </submittedName>
</protein>